<protein>
    <recommendedName>
        <fullName evidence="2">adenosylhomocysteine nucleosidase</fullName>
        <ecNumber evidence="2">3.2.2.9</ecNumber>
    </recommendedName>
</protein>
<evidence type="ECO:0000259" key="6">
    <source>
        <dbReference type="Pfam" id="PF01048"/>
    </source>
</evidence>
<dbReference type="EMBL" id="AP026803">
    <property type="protein sequence ID" value="BDR60410.1"/>
    <property type="molecule type" value="Genomic_DNA"/>
</dbReference>
<proteinExistence type="predicted"/>
<reference evidence="7 8" key="1">
    <citation type="journal article" date="2023" name="Microbiol. Spectr.">
        <title>Symbiosis of Carpenter Bees with Uncharacterized Lactic Acid Bacteria Showing NAD Auxotrophy.</title>
        <authorList>
            <person name="Kawasaki S."/>
            <person name="Ozawa K."/>
            <person name="Mori T."/>
            <person name="Yamamoto A."/>
            <person name="Ito M."/>
            <person name="Ohkuma M."/>
            <person name="Sakamoto M."/>
            <person name="Matsutani M."/>
        </authorList>
    </citation>
    <scope>NUCLEOTIDE SEQUENCE [LARGE SCALE GENOMIC DNA]</scope>
    <source>
        <strain evidence="7 8">Kim32-2</strain>
    </source>
</reference>
<keyword evidence="4" id="KW-0378">Hydrolase</keyword>
<evidence type="ECO:0000313" key="7">
    <source>
        <dbReference type="EMBL" id="BDR60410.1"/>
    </source>
</evidence>
<dbReference type="InterPro" id="IPR010049">
    <property type="entry name" value="MTA_SAH_Nsdase"/>
</dbReference>
<dbReference type="Proteomes" id="UP001321741">
    <property type="component" value="Chromosome"/>
</dbReference>
<accession>A0ABN6SJM7</accession>
<evidence type="ECO:0000256" key="4">
    <source>
        <dbReference type="ARBA" id="ARBA00022801"/>
    </source>
</evidence>
<evidence type="ECO:0000256" key="3">
    <source>
        <dbReference type="ARBA" id="ARBA00022605"/>
    </source>
</evidence>
<dbReference type="Gene3D" id="3.40.50.1580">
    <property type="entry name" value="Nucleoside phosphorylase domain"/>
    <property type="match status" value="1"/>
</dbReference>
<dbReference type="NCBIfam" id="NF004079">
    <property type="entry name" value="PRK05584.1"/>
    <property type="match status" value="1"/>
</dbReference>
<dbReference type="PANTHER" id="PTHR46832:SF1">
    <property type="entry name" value="5'-METHYLTHIOADENOSINE_S-ADENOSYLHOMOCYSTEINE NUCLEOSIDASE"/>
    <property type="match status" value="1"/>
</dbReference>
<evidence type="ECO:0000256" key="5">
    <source>
        <dbReference type="ARBA" id="ARBA00023167"/>
    </source>
</evidence>
<dbReference type="PANTHER" id="PTHR46832">
    <property type="entry name" value="5'-METHYLTHIOADENOSINE/S-ADENOSYLHOMOCYSTEINE NUCLEOSIDASE"/>
    <property type="match status" value="1"/>
</dbReference>
<organism evidence="7 8">
    <name type="scientific">Lactobacillus xylocopicola</name>
    <dbReference type="NCBI Taxonomy" id="2976676"/>
    <lineage>
        <taxon>Bacteria</taxon>
        <taxon>Bacillati</taxon>
        <taxon>Bacillota</taxon>
        <taxon>Bacilli</taxon>
        <taxon>Lactobacillales</taxon>
        <taxon>Lactobacillaceae</taxon>
        <taxon>Lactobacillus</taxon>
    </lineage>
</organism>
<dbReference type="SUPFAM" id="SSF53167">
    <property type="entry name" value="Purine and uridine phosphorylases"/>
    <property type="match status" value="1"/>
</dbReference>
<evidence type="ECO:0000313" key="8">
    <source>
        <dbReference type="Proteomes" id="UP001321741"/>
    </source>
</evidence>
<dbReference type="InterPro" id="IPR035994">
    <property type="entry name" value="Nucleoside_phosphorylase_sf"/>
</dbReference>
<gene>
    <name evidence="7" type="ORF">KIM322_06710</name>
</gene>
<feature type="domain" description="Nucleoside phosphorylase" evidence="6">
    <location>
        <begin position="2"/>
        <end position="228"/>
    </location>
</feature>
<evidence type="ECO:0000256" key="2">
    <source>
        <dbReference type="ARBA" id="ARBA00011974"/>
    </source>
</evidence>
<dbReference type="EC" id="3.2.2.9" evidence="2"/>
<keyword evidence="8" id="KW-1185">Reference proteome</keyword>
<comment type="pathway">
    <text evidence="1">Amino-acid biosynthesis; L-methionine biosynthesis via salvage pathway; S-methyl-5-thio-alpha-D-ribose 1-phosphate from S-methyl-5'-thioadenosine (hydrolase route): step 1/2.</text>
</comment>
<evidence type="ECO:0000256" key="1">
    <source>
        <dbReference type="ARBA" id="ARBA00004945"/>
    </source>
</evidence>
<dbReference type="RefSeq" id="WP_317638113.1">
    <property type="nucleotide sequence ID" value="NZ_AP026803.1"/>
</dbReference>
<name>A0ABN6SJM7_9LACO</name>
<dbReference type="NCBIfam" id="TIGR01704">
    <property type="entry name" value="MTA_SAH-Nsdase"/>
    <property type="match status" value="1"/>
</dbReference>
<dbReference type="Pfam" id="PF01048">
    <property type="entry name" value="PNP_UDP_1"/>
    <property type="match status" value="1"/>
</dbReference>
<sequence>MKIAIIVPMAIEAEYYHKYFHSGNKEMFGSTMFEHFCVRGNDIYLGLSGIGKVQAAMNLTSILAQVNLDLVLMTGTAGSLQAGVHQGDLIVAKSFAYHDAHNTLAGDYVEGQLPGEPASFDLDSPARTQLTNFLEVQGVKYQEGLIVTGDSFIGSDQQKQAIKQNFPQAVGVEMEGAAFAQVAAHFKKPLIALRAISDNGDDGANEDFDRFAQKVGAQAAKLICAYIEKMS</sequence>
<dbReference type="InterPro" id="IPR000845">
    <property type="entry name" value="Nucleoside_phosphorylase_d"/>
</dbReference>
<keyword evidence="5" id="KW-0486">Methionine biosynthesis</keyword>
<keyword evidence="3" id="KW-0028">Amino-acid biosynthesis</keyword>
<dbReference type="CDD" id="cd09008">
    <property type="entry name" value="MTAN"/>
    <property type="match status" value="1"/>
</dbReference>